<dbReference type="SMR" id="A0A2I2ZML0"/>
<dbReference type="GO" id="GO:0005743">
    <property type="term" value="C:mitochondrial inner membrane"/>
    <property type="evidence" value="ECO:0007669"/>
    <property type="project" value="UniProtKB-SubCell"/>
</dbReference>
<reference evidence="10" key="1">
    <citation type="submission" date="2011-05" db="EMBL/GenBank/DDBJ databases">
        <title>Insights into the evolution of the great apes provided by the gorilla genome.</title>
        <authorList>
            <person name="Scally A."/>
        </authorList>
    </citation>
    <scope>NUCLEOTIDE SEQUENCE [LARGE SCALE GENOMIC DNA]</scope>
</reference>
<evidence type="ECO:0000256" key="4">
    <source>
        <dbReference type="ARBA" id="ARBA00022692"/>
    </source>
</evidence>
<comment type="similarity">
    <text evidence="3">Belongs to the Tim17/Tim22/Tim23 family.</text>
</comment>
<evidence type="ECO:0000313" key="9">
    <source>
        <dbReference type="Ensembl" id="ENSGGOP00000048254.1"/>
    </source>
</evidence>
<evidence type="ECO:0000256" key="7">
    <source>
        <dbReference type="ARBA" id="ARBA00023128"/>
    </source>
</evidence>
<reference evidence="9 10" key="2">
    <citation type="journal article" date="2012" name="Nature">
        <title>Insights into hominid evolution from the gorilla genome sequence.</title>
        <authorList>
            <person name="Scally A."/>
            <person name="Dutheil J.Y."/>
            <person name="Hillier L.W."/>
            <person name="Jordan G.E."/>
            <person name="Goodhead I."/>
            <person name="Herrero J."/>
            <person name="Hobolth A."/>
            <person name="Lappalainen T."/>
            <person name="Mailund T."/>
            <person name="Marques-Bonet T."/>
            <person name="McCarthy S."/>
            <person name="Montgomery S.H."/>
            <person name="Schwalie P.C."/>
            <person name="Tang Y.A."/>
            <person name="Ward M.C."/>
            <person name="Xue Y."/>
            <person name="Yngvadottir B."/>
            <person name="Alkan C."/>
            <person name="Andersen L.N."/>
            <person name="Ayub Q."/>
            <person name="Ball E.V."/>
            <person name="Beal K."/>
            <person name="Bradley B.J."/>
            <person name="Chen Y."/>
            <person name="Clee C.M."/>
            <person name="Fitzgerald S."/>
            <person name="Graves T.A."/>
            <person name="Gu Y."/>
            <person name="Heath P."/>
            <person name="Heger A."/>
            <person name="Karakoc E."/>
            <person name="Kolb-Kokocinski A."/>
            <person name="Laird G.K."/>
            <person name="Lunter G."/>
            <person name="Meader S."/>
            <person name="Mort M."/>
            <person name="Mullikin J.C."/>
            <person name="Munch K."/>
            <person name="O'Connor T.D."/>
            <person name="Phillips A.D."/>
            <person name="Prado-Martinez J."/>
            <person name="Rogers A.S."/>
            <person name="Sajjadian S."/>
            <person name="Schmidt D."/>
            <person name="Shaw K."/>
            <person name="Simpson J.T."/>
            <person name="Stenson P.D."/>
            <person name="Turner D.J."/>
            <person name="Vigilant L."/>
            <person name="Vilella A.J."/>
            <person name="Whitener W."/>
            <person name="Zhu B."/>
            <person name="Cooper D.N."/>
            <person name="de Jong P."/>
            <person name="Dermitzakis E.T."/>
            <person name="Eichler E.E."/>
            <person name="Flicek P."/>
            <person name="Goldman N."/>
            <person name="Mundy N.I."/>
            <person name="Ning Z."/>
            <person name="Odom D.T."/>
            <person name="Ponting C.P."/>
            <person name="Quail M.A."/>
            <person name="Ryder O.A."/>
            <person name="Searle S.M."/>
            <person name="Warren W.C."/>
            <person name="Wilson R.K."/>
            <person name="Schierup M.H."/>
            <person name="Rogers J."/>
            <person name="Tyler-Smith C."/>
            <person name="Durbin R."/>
        </authorList>
    </citation>
    <scope>NUCLEOTIDE SEQUENCE [LARGE SCALE GENOMIC DNA]</scope>
</reference>
<dbReference type="PANTHER" id="PTHR10485">
    <property type="entry name" value="MITOCHONDRIAL IMPORT INNER MEMBRANE TRANSLOCASE SUBUNIT TIM-17"/>
    <property type="match status" value="1"/>
</dbReference>
<dbReference type="Ensembl" id="ENSGGOT00000046772.1">
    <property type="protein sequence ID" value="ENSGGOP00000048254.1"/>
    <property type="gene ID" value="ENSGGOG00000011427.3"/>
</dbReference>
<keyword evidence="7" id="KW-0496">Mitochondrion</keyword>
<evidence type="ECO:0000256" key="2">
    <source>
        <dbReference type="ARBA" id="ARBA00004448"/>
    </source>
</evidence>
<comment type="subcellular location">
    <subcellularLocation>
        <location evidence="2">Mitochondrion inner membrane</location>
        <topology evidence="2">Multi-pass membrane protein</topology>
    </subcellularLocation>
</comment>
<reference evidence="9" key="3">
    <citation type="submission" date="2025-08" db="UniProtKB">
        <authorList>
            <consortium name="Ensembl"/>
        </authorList>
    </citation>
    <scope>IDENTIFICATION</scope>
</reference>
<accession>A0A2I2ZML0</accession>
<keyword evidence="6" id="KW-1133">Transmembrane helix</keyword>
<dbReference type="AlphaFoldDB" id="A0A2I2ZML0"/>
<dbReference type="PANTHER" id="PTHR10485:SF2">
    <property type="entry name" value="MITOCHONDRIAL IMPORT INNER MEMBRANE TRANSLOCASE SUBUNIT TIM17-B"/>
    <property type="match status" value="1"/>
</dbReference>
<proteinExistence type="inferred from homology"/>
<keyword evidence="10" id="KW-1185">Reference proteome</keyword>
<dbReference type="Bgee" id="ENSGGOG00000011427">
    <property type="expression patterns" value="Expressed in heart and 5 other cell types or tissues"/>
</dbReference>
<dbReference type="EMBL" id="CABD030124426">
    <property type="status" value="NOT_ANNOTATED_CDS"/>
    <property type="molecule type" value="Genomic_DNA"/>
</dbReference>
<keyword evidence="5" id="KW-0999">Mitochondrion inner membrane</keyword>
<evidence type="ECO:0000256" key="3">
    <source>
        <dbReference type="ARBA" id="ARBA00008444"/>
    </source>
</evidence>
<protein>
    <submittedName>
        <fullName evidence="9">Translocase of inner mitochondrial membrane 17B</fullName>
    </submittedName>
</protein>
<reference evidence="9" key="4">
    <citation type="submission" date="2025-09" db="UniProtKB">
        <authorList>
            <consortium name="Ensembl"/>
        </authorList>
    </citation>
    <scope>IDENTIFICATION</scope>
</reference>
<evidence type="ECO:0000256" key="8">
    <source>
        <dbReference type="ARBA" id="ARBA00023136"/>
    </source>
</evidence>
<evidence type="ECO:0000256" key="1">
    <source>
        <dbReference type="ARBA" id="ARBA00002959"/>
    </source>
</evidence>
<dbReference type="GeneTree" id="ENSGT00390000017780"/>
<evidence type="ECO:0000256" key="5">
    <source>
        <dbReference type="ARBA" id="ARBA00022792"/>
    </source>
</evidence>
<evidence type="ECO:0000313" key="10">
    <source>
        <dbReference type="Proteomes" id="UP000001519"/>
    </source>
</evidence>
<dbReference type="Proteomes" id="UP000001519">
    <property type="component" value="Chromosome X"/>
</dbReference>
<comment type="function">
    <text evidence="1">Essential component of the TIM23 complex, a complex that mediates the translocation of transit peptide-containing proteins across the mitochondrial inner membrane.</text>
</comment>
<keyword evidence="4" id="KW-0812">Transmembrane</keyword>
<name>A0A2I2ZML0_GORGO</name>
<keyword evidence="8" id="KW-0472">Membrane</keyword>
<organism evidence="9 10">
    <name type="scientific">Gorilla gorilla gorilla</name>
    <name type="common">Western lowland gorilla</name>
    <dbReference type="NCBI Taxonomy" id="9595"/>
    <lineage>
        <taxon>Eukaryota</taxon>
        <taxon>Metazoa</taxon>
        <taxon>Chordata</taxon>
        <taxon>Craniata</taxon>
        <taxon>Vertebrata</taxon>
        <taxon>Euteleostomi</taxon>
        <taxon>Mammalia</taxon>
        <taxon>Eutheria</taxon>
        <taxon>Euarchontoglires</taxon>
        <taxon>Primates</taxon>
        <taxon>Haplorrhini</taxon>
        <taxon>Catarrhini</taxon>
        <taxon>Hominidae</taxon>
        <taxon>Gorilla</taxon>
    </lineage>
</organism>
<evidence type="ECO:0000256" key="6">
    <source>
        <dbReference type="ARBA" id="ARBA00022989"/>
    </source>
</evidence>
<gene>
    <name evidence="9" type="primary">TIMM17B</name>
</gene>
<sequence length="56" mass="6159">MEEYAREPCPWRIVDDCGGAFTMGVIGGGVFQAIKGFRNAPVRRGFNVLLRLVSNS</sequence>